<reference evidence="1 2" key="1">
    <citation type="journal article" date="2011" name="Genome Biol.">
        <title>Comparative genome sequence analysis underscores mycoparasitism as the ancestral life style of Trichoderma.</title>
        <authorList>
            <person name="Kubicek C.P."/>
            <person name="Herrera-Estrella A."/>
            <person name="Seidl-Seiboth V."/>
            <person name="Martinez D.A."/>
            <person name="Druzhinina I.S."/>
            <person name="Thon M."/>
            <person name="Zeilinger S."/>
            <person name="Casas-Flores S."/>
            <person name="Horwitz B.A."/>
            <person name="Mukherjee P.K."/>
            <person name="Mukherjee M."/>
            <person name="Kredics L."/>
            <person name="Alcaraz L.D."/>
            <person name="Aerts A."/>
            <person name="Antal Z."/>
            <person name="Atanasova L."/>
            <person name="Cervantes-Badillo M.G."/>
            <person name="Challacombe J."/>
            <person name="Chertkov O."/>
            <person name="McCluskey K."/>
            <person name="Coulpier F."/>
            <person name="Deshpande N."/>
            <person name="von Doehren H."/>
            <person name="Ebbole D.J."/>
            <person name="Esquivel-Naranjo E.U."/>
            <person name="Fekete E."/>
            <person name="Flipphi M."/>
            <person name="Glaser F."/>
            <person name="Gomez-Rodriguez E.Y."/>
            <person name="Gruber S."/>
            <person name="Han C."/>
            <person name="Henrissat B."/>
            <person name="Hermosa R."/>
            <person name="Hernandez-Onate M."/>
            <person name="Karaffa L."/>
            <person name="Kosti I."/>
            <person name="Le Crom S."/>
            <person name="Lindquist E."/>
            <person name="Lucas S."/>
            <person name="Luebeck M."/>
            <person name="Luebeck P.S."/>
            <person name="Margeot A."/>
            <person name="Metz B."/>
            <person name="Misra M."/>
            <person name="Nevalainen H."/>
            <person name="Omann M."/>
            <person name="Packer N."/>
            <person name="Perrone G."/>
            <person name="Uresti-Rivera E.E."/>
            <person name="Salamov A."/>
            <person name="Schmoll M."/>
            <person name="Seiboth B."/>
            <person name="Shapiro H."/>
            <person name="Sukno S."/>
            <person name="Tamayo-Ramos J.A."/>
            <person name="Tisch D."/>
            <person name="Wiest A."/>
            <person name="Wilkinson H.H."/>
            <person name="Zhang M."/>
            <person name="Coutinho P.M."/>
            <person name="Kenerley C.M."/>
            <person name="Monte E."/>
            <person name="Baker S.E."/>
            <person name="Grigoriev I.V."/>
        </authorList>
    </citation>
    <scope>NUCLEOTIDE SEQUENCE [LARGE SCALE GENOMIC DNA]</scope>
    <source>
        <strain evidence="2">ATCC 20476 / IMI 206040</strain>
    </source>
</reference>
<comment type="caution">
    <text evidence="1">The sequence shown here is derived from an EMBL/GenBank/DDBJ whole genome shotgun (WGS) entry which is preliminary data.</text>
</comment>
<feature type="non-terminal residue" evidence="1">
    <location>
        <position position="1"/>
    </location>
</feature>
<accession>G9NQJ0</accession>
<evidence type="ECO:0000313" key="2">
    <source>
        <dbReference type="Proteomes" id="UP000005426"/>
    </source>
</evidence>
<dbReference type="AlphaFoldDB" id="G9NQJ0"/>
<evidence type="ECO:0000313" key="1">
    <source>
        <dbReference type="EMBL" id="EHK46813.1"/>
    </source>
</evidence>
<dbReference type="OrthoDB" id="5100833at2759"/>
<sequence>WELILFNFITKLLLFKELITKVKYNSIFIRINRFMKIAYFILFKEASNTKKLAYIIIRFIISNYRLPREIISN</sequence>
<dbReference type="HOGENOM" id="CLU_2711587_0_0_1"/>
<proteinExistence type="predicted"/>
<dbReference type="STRING" id="452589.G9NQJ0"/>
<dbReference type="eggNOG" id="ENOG502RQ3Z">
    <property type="taxonomic scope" value="Eukaryota"/>
</dbReference>
<keyword evidence="2" id="KW-1185">Reference proteome</keyword>
<organism evidence="1 2">
    <name type="scientific">Hypocrea atroviridis (strain ATCC 20476 / IMI 206040)</name>
    <name type="common">Trichoderma atroviride</name>
    <dbReference type="NCBI Taxonomy" id="452589"/>
    <lineage>
        <taxon>Eukaryota</taxon>
        <taxon>Fungi</taxon>
        <taxon>Dikarya</taxon>
        <taxon>Ascomycota</taxon>
        <taxon>Pezizomycotina</taxon>
        <taxon>Sordariomycetes</taxon>
        <taxon>Hypocreomycetidae</taxon>
        <taxon>Hypocreales</taxon>
        <taxon>Hypocreaceae</taxon>
        <taxon>Trichoderma</taxon>
    </lineage>
</organism>
<dbReference type="Proteomes" id="UP000005426">
    <property type="component" value="Unassembled WGS sequence"/>
</dbReference>
<dbReference type="OMA" id="IFIRINR"/>
<protein>
    <submittedName>
        <fullName evidence="1">Uncharacterized protein</fullName>
    </submittedName>
</protein>
<gene>
    <name evidence="1" type="ORF">TRIATDRAFT_194006</name>
</gene>
<dbReference type="EMBL" id="ABDG02000021">
    <property type="protein sequence ID" value="EHK46813.1"/>
    <property type="molecule type" value="Genomic_DNA"/>
</dbReference>
<name>G9NQJ0_HYPAI</name>